<dbReference type="Proteomes" id="UP001060170">
    <property type="component" value="Chromosome 1"/>
</dbReference>
<accession>A0ACC0EZA5</accession>
<gene>
    <name evidence="1" type="ORF">MJO28_000856</name>
</gene>
<keyword evidence="2" id="KW-1185">Reference proteome</keyword>
<comment type="caution">
    <text evidence="1">The sequence shown here is derived from an EMBL/GenBank/DDBJ whole genome shotgun (WGS) entry which is preliminary data.</text>
</comment>
<sequence length="334" mass="37667">MEDVWDSPMWVEQKNPNGIPYTSTTGHLAFSLGNDWFNPWGNKAASKITSLGALVLVCLNLPLSHRSLPANIYLAGITPGHKEPTVYQIGDVLEPLVNDFMELWCGVHFSSTSRHPLTGQRIRAMILQVICDLPAIRKAMGLPGHSSRYHVCSFCKIHQEGLDSIDTTAMVPGGNREAALLWKSAKTKVRKQEIFDKWEVRCTPLLKLPCLLLYSVVEPMHNVFLGVLKYHRQFCFGFKLSSDNICSKVAKNQPEKSQTKSQRTATLEQWRNETTQLYHFLFEGAEDCPDGDQDPDFECCPERIDSNSISHSDDCPTDFADHLKDPYVANEELI</sequence>
<organism evidence="1 2">
    <name type="scientific">Puccinia striiformis f. sp. tritici</name>
    <dbReference type="NCBI Taxonomy" id="168172"/>
    <lineage>
        <taxon>Eukaryota</taxon>
        <taxon>Fungi</taxon>
        <taxon>Dikarya</taxon>
        <taxon>Basidiomycota</taxon>
        <taxon>Pucciniomycotina</taxon>
        <taxon>Pucciniomycetes</taxon>
        <taxon>Pucciniales</taxon>
        <taxon>Pucciniaceae</taxon>
        <taxon>Puccinia</taxon>
    </lineage>
</organism>
<evidence type="ECO:0000313" key="1">
    <source>
        <dbReference type="EMBL" id="KAI7962762.1"/>
    </source>
</evidence>
<reference evidence="1 2" key="3">
    <citation type="journal article" date="2022" name="Microbiol. Spectr.">
        <title>Folding features and dynamics of 3D genome architecture in plant fungal pathogens.</title>
        <authorList>
            <person name="Xia C."/>
        </authorList>
    </citation>
    <scope>NUCLEOTIDE SEQUENCE [LARGE SCALE GENOMIC DNA]</scope>
    <source>
        <strain evidence="1 2">93-210</strain>
    </source>
</reference>
<reference evidence="2" key="1">
    <citation type="journal article" date="2018" name="BMC Genomics">
        <title>Genomic insights into host adaptation between the wheat stripe rust pathogen (Puccinia striiformis f. sp. tritici) and the barley stripe rust pathogen (Puccinia striiformis f. sp. hordei).</title>
        <authorList>
            <person name="Xia C."/>
            <person name="Wang M."/>
            <person name="Yin C."/>
            <person name="Cornejo O.E."/>
            <person name="Hulbert S.H."/>
            <person name="Chen X."/>
        </authorList>
    </citation>
    <scope>NUCLEOTIDE SEQUENCE [LARGE SCALE GENOMIC DNA]</scope>
    <source>
        <strain evidence="2">93-210</strain>
    </source>
</reference>
<name>A0ACC0EZA5_9BASI</name>
<dbReference type="EMBL" id="CM045865">
    <property type="protein sequence ID" value="KAI7962762.1"/>
    <property type="molecule type" value="Genomic_DNA"/>
</dbReference>
<evidence type="ECO:0000313" key="2">
    <source>
        <dbReference type="Proteomes" id="UP001060170"/>
    </source>
</evidence>
<protein>
    <submittedName>
        <fullName evidence="1">Uncharacterized protein</fullName>
    </submittedName>
</protein>
<reference evidence="2" key="2">
    <citation type="journal article" date="2018" name="Mol. Plant Microbe Interact.">
        <title>Genome sequence resources for the wheat stripe rust pathogen (Puccinia striiformis f. sp. tritici) and the barley stripe rust pathogen (Puccinia striiformis f. sp. hordei).</title>
        <authorList>
            <person name="Xia C."/>
            <person name="Wang M."/>
            <person name="Yin C."/>
            <person name="Cornejo O.E."/>
            <person name="Hulbert S.H."/>
            <person name="Chen X."/>
        </authorList>
    </citation>
    <scope>NUCLEOTIDE SEQUENCE [LARGE SCALE GENOMIC DNA]</scope>
    <source>
        <strain evidence="2">93-210</strain>
    </source>
</reference>
<proteinExistence type="predicted"/>